<keyword evidence="1" id="KW-1133">Transmembrane helix</keyword>
<sequence>MTKREPKPPTFKDYLQAFSDYLRRPKTVFDFKDRTKGILLLIAIIILLQKVVQMLSD</sequence>
<organism evidence="2 3">
    <name type="scientific">Phascolarctobacterium succinatutens CAG:287</name>
    <dbReference type="NCBI Taxonomy" id="1263101"/>
    <lineage>
        <taxon>Bacteria</taxon>
        <taxon>Bacillati</taxon>
        <taxon>Bacillota</taxon>
        <taxon>Negativicutes</taxon>
        <taxon>Acidaminococcales</taxon>
        <taxon>Acidaminococcaceae</taxon>
        <taxon>Phascolarctobacterium</taxon>
    </lineage>
</organism>
<evidence type="ECO:0000313" key="3">
    <source>
        <dbReference type="Proteomes" id="UP000014937"/>
    </source>
</evidence>
<keyword evidence="1" id="KW-0812">Transmembrane</keyword>
<reference evidence="2" key="1">
    <citation type="submission" date="2012-11" db="EMBL/GenBank/DDBJ databases">
        <title>Dependencies among metagenomic species, viruses, plasmids and units of genetic variation.</title>
        <authorList>
            <person name="Nielsen H.B."/>
            <person name="Almeida M."/>
            <person name="Juncker A.S."/>
            <person name="Rasmussen S."/>
            <person name="Li J."/>
            <person name="Sunagawa S."/>
            <person name="Plichta D."/>
            <person name="Gautier L."/>
            <person name="Le Chatelier E."/>
            <person name="Peletier E."/>
            <person name="Bonde I."/>
            <person name="Nielsen T."/>
            <person name="Manichanh C."/>
            <person name="Arumugam M."/>
            <person name="Batto J."/>
            <person name="Santos M.B.Q.D."/>
            <person name="Blom N."/>
            <person name="Borruel N."/>
            <person name="Burgdorf K.S."/>
            <person name="Boumezbeur F."/>
            <person name="Casellas F."/>
            <person name="Dore J."/>
            <person name="Guarner F."/>
            <person name="Hansen T."/>
            <person name="Hildebrand F."/>
            <person name="Kaas R.S."/>
            <person name="Kennedy S."/>
            <person name="Kristiansen K."/>
            <person name="Kultima J.R."/>
            <person name="Leonard P."/>
            <person name="Levenez F."/>
            <person name="Lund O."/>
            <person name="Moumen B."/>
            <person name="Le Paslier D."/>
            <person name="Pons N."/>
            <person name="Pedersen O."/>
            <person name="Prifti E."/>
            <person name="Qin J."/>
            <person name="Raes J."/>
            <person name="Tap J."/>
            <person name="Tims S."/>
            <person name="Ussery D.W."/>
            <person name="Yamada T."/>
            <person name="MetaHit consortium"/>
            <person name="Renault P."/>
            <person name="Sicheritz-Ponten T."/>
            <person name="Bork P."/>
            <person name="Wang J."/>
            <person name="Brunak S."/>
            <person name="Ehrlich S.D."/>
        </authorList>
    </citation>
    <scope>NUCLEOTIDE SEQUENCE [LARGE SCALE GENOMIC DNA]</scope>
</reference>
<dbReference type="AlphaFoldDB" id="R6WT64"/>
<gene>
    <name evidence="2" type="ORF">BN587_01079</name>
</gene>
<dbReference type="RefSeq" id="WP_021720142.1">
    <property type="nucleotide sequence ID" value="NZ_FR892792.1"/>
</dbReference>
<proteinExistence type="predicted"/>
<feature type="transmembrane region" description="Helical" evidence="1">
    <location>
        <begin position="38"/>
        <end position="56"/>
    </location>
</feature>
<name>R6WT64_9FIRM</name>
<keyword evidence="1" id="KW-0472">Membrane</keyword>
<evidence type="ECO:0000256" key="1">
    <source>
        <dbReference type="SAM" id="Phobius"/>
    </source>
</evidence>
<dbReference type="HOGENOM" id="CLU_201880_0_0_9"/>
<accession>R6WT64</accession>
<dbReference type="Proteomes" id="UP000014937">
    <property type="component" value="Unassembled WGS sequence"/>
</dbReference>
<dbReference type="EMBL" id="CBGL010000128">
    <property type="protein sequence ID" value="CDD12540.1"/>
    <property type="molecule type" value="Genomic_DNA"/>
</dbReference>
<comment type="caution">
    <text evidence="2">The sequence shown here is derived from an EMBL/GenBank/DDBJ whole genome shotgun (WGS) entry which is preliminary data.</text>
</comment>
<protein>
    <submittedName>
        <fullName evidence="2">Uncharacterized protein</fullName>
    </submittedName>
</protein>
<evidence type="ECO:0000313" key="2">
    <source>
        <dbReference type="EMBL" id="CDD12540.1"/>
    </source>
</evidence>